<feature type="compositionally biased region" description="Basic and acidic residues" evidence="1">
    <location>
        <begin position="186"/>
        <end position="195"/>
    </location>
</feature>
<dbReference type="EMBL" id="HF936264">
    <property type="protein sequence ID" value="CCX15858.1"/>
    <property type="molecule type" value="Genomic_DNA"/>
</dbReference>
<dbReference type="Pfam" id="PF04000">
    <property type="entry name" value="Sas10_Utp3"/>
    <property type="match status" value="1"/>
</dbReference>
<feature type="compositionally biased region" description="Acidic residues" evidence="1">
    <location>
        <begin position="132"/>
        <end position="152"/>
    </location>
</feature>
<feature type="compositionally biased region" description="Basic and acidic residues" evidence="1">
    <location>
        <begin position="264"/>
        <end position="279"/>
    </location>
</feature>
<gene>
    <name evidence="2" type="ORF">PCON_02317</name>
</gene>
<dbReference type="GO" id="GO:0032040">
    <property type="term" value="C:small-subunit processome"/>
    <property type="evidence" value="ECO:0007669"/>
    <property type="project" value="TreeGrafter"/>
</dbReference>
<dbReference type="GO" id="GO:0000462">
    <property type="term" value="P:maturation of SSU-rRNA from tricistronic rRNA transcript (SSU-rRNA, 5.8S rRNA, LSU-rRNA)"/>
    <property type="evidence" value="ECO:0007669"/>
    <property type="project" value="TreeGrafter"/>
</dbReference>
<sequence>MSDLLTHLTTLTESLTTSLTSLPDPSDSSAILPPKNGISLLDVKNDVLLSYLHNLVFLTLIRLKSGRISGSPVIEDLIKLRLLLERGTKPLEQKLKYQIDKVVQAAVAQQKAEEEAEEAANRPSKGDGDASSGEDSDEDDDVSGSESEVEEGDAARKAALKAAMAPAPEDLAYRPNPAALLAAAAGEKKGGKEDAGDGIYRPPRIAATAMPEITSAKEKKERAAPRAHAIEDFIGDEISAAPVAVPSIGTTITQGGRGHKTSREKKIEDERRAFEEENFVRLPKMNKKEAQAMRKQTRGARENQFGGEDWRSFAGDLEKLTKSAGKSRGEKVLERSRKRGGDDEGEGRQIGEHYAGRKGMHSKRRKM</sequence>
<protein>
    <submittedName>
        <fullName evidence="2">Similar to Neuroguidin acc. no. Q2KII6</fullName>
    </submittedName>
</protein>
<dbReference type="AlphaFoldDB" id="U4L9J3"/>
<feature type="region of interest" description="Disordered" evidence="1">
    <location>
        <begin position="184"/>
        <end position="203"/>
    </location>
</feature>
<dbReference type="OMA" id="RHTKSER"/>
<dbReference type="PANTHER" id="PTHR13237:SF9">
    <property type="entry name" value="NEUROGUIDIN"/>
    <property type="match status" value="1"/>
</dbReference>
<dbReference type="eggNOG" id="KOG3117">
    <property type="taxonomic scope" value="Eukaryota"/>
</dbReference>
<dbReference type="STRING" id="1076935.U4L9J3"/>
<evidence type="ECO:0000256" key="1">
    <source>
        <dbReference type="SAM" id="MobiDB-lite"/>
    </source>
</evidence>
<proteinExistence type="predicted"/>
<feature type="region of interest" description="Disordered" evidence="1">
    <location>
        <begin position="246"/>
        <end position="367"/>
    </location>
</feature>
<feature type="compositionally biased region" description="Basic residues" evidence="1">
    <location>
        <begin position="356"/>
        <end position="367"/>
    </location>
</feature>
<feature type="region of interest" description="Disordered" evidence="1">
    <location>
        <begin position="110"/>
        <end position="158"/>
    </location>
</feature>
<keyword evidence="3" id="KW-1185">Reference proteome</keyword>
<organism evidence="2 3">
    <name type="scientific">Pyronema omphalodes (strain CBS 100304)</name>
    <name type="common">Pyronema confluens</name>
    <dbReference type="NCBI Taxonomy" id="1076935"/>
    <lineage>
        <taxon>Eukaryota</taxon>
        <taxon>Fungi</taxon>
        <taxon>Dikarya</taxon>
        <taxon>Ascomycota</taxon>
        <taxon>Pezizomycotina</taxon>
        <taxon>Pezizomycetes</taxon>
        <taxon>Pezizales</taxon>
        <taxon>Pyronemataceae</taxon>
        <taxon>Pyronema</taxon>
    </lineage>
</organism>
<dbReference type="OrthoDB" id="203440at2759"/>
<evidence type="ECO:0000313" key="3">
    <source>
        <dbReference type="Proteomes" id="UP000018144"/>
    </source>
</evidence>
<dbReference type="PANTHER" id="PTHR13237">
    <property type="entry name" value="SOMETHING ABOUT SILENCING PROTEIN 10-RELATED"/>
    <property type="match status" value="1"/>
</dbReference>
<name>U4L9J3_PYROM</name>
<evidence type="ECO:0000313" key="2">
    <source>
        <dbReference type="EMBL" id="CCX15858.1"/>
    </source>
</evidence>
<accession>U4L9J3</accession>
<dbReference type="InterPro" id="IPR007146">
    <property type="entry name" value="Sas10/Utp3/C1D"/>
</dbReference>
<dbReference type="Proteomes" id="UP000018144">
    <property type="component" value="Unassembled WGS sequence"/>
</dbReference>
<feature type="compositionally biased region" description="Basic and acidic residues" evidence="1">
    <location>
        <begin position="308"/>
        <end position="355"/>
    </location>
</feature>
<reference evidence="2 3" key="1">
    <citation type="journal article" date="2013" name="PLoS Genet.">
        <title>The genome and development-dependent transcriptomes of Pyronema confluens: a window into fungal evolution.</title>
        <authorList>
            <person name="Traeger S."/>
            <person name="Altegoer F."/>
            <person name="Freitag M."/>
            <person name="Gabaldon T."/>
            <person name="Kempken F."/>
            <person name="Kumar A."/>
            <person name="Marcet-Houben M."/>
            <person name="Poggeler S."/>
            <person name="Stajich J.E."/>
            <person name="Nowrousian M."/>
        </authorList>
    </citation>
    <scope>NUCLEOTIDE SEQUENCE [LARGE SCALE GENOMIC DNA]</scope>
    <source>
        <strain evidence="3">CBS 100304</strain>
        <tissue evidence="2">Vegetative mycelium</tissue>
    </source>
</reference>